<name>A0A6C1KKY4_XANAU</name>
<evidence type="ECO:0000313" key="2">
    <source>
        <dbReference type="EMBL" id="TLX44910.1"/>
    </source>
</evidence>
<protein>
    <submittedName>
        <fullName evidence="2">Uncharacterized protein</fullName>
    </submittedName>
</protein>
<feature type="transmembrane region" description="Helical" evidence="1">
    <location>
        <begin position="20"/>
        <end position="37"/>
    </location>
</feature>
<dbReference type="AlphaFoldDB" id="A0A6C1KKY4"/>
<feature type="transmembrane region" description="Helical" evidence="1">
    <location>
        <begin position="43"/>
        <end position="60"/>
    </location>
</feature>
<evidence type="ECO:0000313" key="3">
    <source>
        <dbReference type="Proteomes" id="UP000305131"/>
    </source>
</evidence>
<gene>
    <name evidence="2" type="ORF">FBQ73_00300</name>
</gene>
<evidence type="ECO:0000256" key="1">
    <source>
        <dbReference type="SAM" id="Phobius"/>
    </source>
</evidence>
<sequence>MGQIADAFARLGDWLRARPHRLTVVNALLLTGILVMIGNGDLFRFVGGAAVALCTGVFAIRSVRQMERQRGAFFPYDITMLWAPNLRRSPRRNSQTSSRPVMYREAAVSEHRELVRAKTQDYVRQVEEAPRQATIAAGASGK</sequence>
<keyword evidence="1" id="KW-0812">Transmembrane</keyword>
<organism evidence="2 3">
    <name type="scientific">Xanthobacter autotrophicus</name>
    <dbReference type="NCBI Taxonomy" id="280"/>
    <lineage>
        <taxon>Bacteria</taxon>
        <taxon>Pseudomonadati</taxon>
        <taxon>Pseudomonadota</taxon>
        <taxon>Alphaproteobacteria</taxon>
        <taxon>Hyphomicrobiales</taxon>
        <taxon>Xanthobacteraceae</taxon>
        <taxon>Xanthobacter</taxon>
    </lineage>
</organism>
<dbReference type="OrthoDB" id="9814063at2"/>
<reference evidence="2 3" key="1">
    <citation type="submission" date="2019-05" db="EMBL/GenBank/DDBJ databases">
        <authorList>
            <person name="Zhou X."/>
        </authorList>
    </citation>
    <scope>NUCLEOTIDE SEQUENCE [LARGE SCALE GENOMIC DNA]</scope>
    <source>
        <strain evidence="2 3">DSM 432</strain>
    </source>
</reference>
<keyword evidence="1" id="KW-1133">Transmembrane helix</keyword>
<dbReference type="GeneID" id="95771902"/>
<comment type="caution">
    <text evidence="2">The sequence shown here is derived from an EMBL/GenBank/DDBJ whole genome shotgun (WGS) entry which is preliminary data.</text>
</comment>
<keyword evidence="1" id="KW-0472">Membrane</keyword>
<proteinExistence type="predicted"/>
<dbReference type="RefSeq" id="WP_138397537.1">
    <property type="nucleotide sequence ID" value="NZ_JBAFVI010000004.1"/>
</dbReference>
<accession>A0A6C1KKY4</accession>
<dbReference type="EMBL" id="VAUP01000002">
    <property type="protein sequence ID" value="TLX44910.1"/>
    <property type="molecule type" value="Genomic_DNA"/>
</dbReference>
<dbReference type="Proteomes" id="UP000305131">
    <property type="component" value="Unassembled WGS sequence"/>
</dbReference>